<dbReference type="Proteomes" id="UP000030750">
    <property type="component" value="Unassembled WGS sequence"/>
</dbReference>
<protein>
    <submittedName>
        <fullName evidence="1">Uncharacterized protein</fullName>
    </submittedName>
</protein>
<evidence type="ECO:0000313" key="1">
    <source>
        <dbReference type="EMBL" id="CDJ50600.1"/>
    </source>
</evidence>
<evidence type="ECO:0000313" key="2">
    <source>
        <dbReference type="Proteomes" id="UP000030750"/>
    </source>
</evidence>
<proteinExistence type="predicted"/>
<reference evidence="1" key="2">
    <citation type="submission" date="2013-10" db="EMBL/GenBank/DDBJ databases">
        <authorList>
            <person name="Aslett M."/>
        </authorList>
    </citation>
    <scope>NUCLEOTIDE SEQUENCE [LARGE SCALE GENOMIC DNA]</scope>
    <source>
        <strain evidence="1">Houghton</strain>
    </source>
</reference>
<gene>
    <name evidence="1" type="ORF">EBH_0035110</name>
</gene>
<dbReference type="VEuPathDB" id="ToxoDB:EBH_0035110"/>
<keyword evidence="2" id="KW-1185">Reference proteome</keyword>
<reference evidence="1" key="1">
    <citation type="submission" date="2013-10" db="EMBL/GenBank/DDBJ databases">
        <title>Genomic analysis of the causative agents of coccidiosis in chickens.</title>
        <authorList>
            <person name="Reid A.J."/>
            <person name="Blake D."/>
            <person name="Billington K."/>
            <person name="Browne H."/>
            <person name="Dunn M."/>
            <person name="Hung S."/>
            <person name="Kawahara F."/>
            <person name="Miranda-Saavedra D."/>
            <person name="Mourier T."/>
            <person name="Nagra H."/>
            <person name="Otto T.D."/>
            <person name="Rawlings N."/>
            <person name="Sanchez A."/>
            <person name="Sanders M."/>
            <person name="Subramaniam C."/>
            <person name="Tay Y."/>
            <person name="Dear P."/>
            <person name="Doerig C."/>
            <person name="Gruber A."/>
            <person name="Parkinson J."/>
            <person name="Shirley M."/>
            <person name="Wan K.L."/>
            <person name="Berriman M."/>
            <person name="Tomley F."/>
            <person name="Pain A."/>
        </authorList>
    </citation>
    <scope>NUCLEOTIDE SEQUENCE [LARGE SCALE GENOMIC DNA]</scope>
    <source>
        <strain evidence="1">Houghton</strain>
    </source>
</reference>
<dbReference type="EMBL" id="HG712318">
    <property type="protein sequence ID" value="CDJ50600.1"/>
    <property type="molecule type" value="Genomic_DNA"/>
</dbReference>
<accession>U6LS16</accession>
<name>U6LS16_9EIME</name>
<organism evidence="1 2">
    <name type="scientific">Eimeria brunetti</name>
    <dbReference type="NCBI Taxonomy" id="51314"/>
    <lineage>
        <taxon>Eukaryota</taxon>
        <taxon>Sar</taxon>
        <taxon>Alveolata</taxon>
        <taxon>Apicomplexa</taxon>
        <taxon>Conoidasida</taxon>
        <taxon>Coccidia</taxon>
        <taxon>Eucoccidiorida</taxon>
        <taxon>Eimeriorina</taxon>
        <taxon>Eimeriidae</taxon>
        <taxon>Eimeria</taxon>
    </lineage>
</organism>
<dbReference type="AlphaFoldDB" id="U6LS16"/>
<sequence>MVVPFLALTSFDRVILVRVQHLCKEHREVGNTDSLRAVEANARVWSIDAEGQYTVAEFAADFFTTLYCRREVSFTGERAVDVGSIPDSGGGKRALDVCVKLYPRIGSRWGGGFAGYRDRNRGYREEGEDCAVAGARGDSRAETGGQDPFMRISAIAHYSDAFGCNRVLFSVQA</sequence>